<dbReference type="KEGG" id="adu:107476136"/>
<dbReference type="SUPFAM" id="SSF52058">
    <property type="entry name" value="L domain-like"/>
    <property type="match status" value="2"/>
</dbReference>
<proteinExistence type="predicted"/>
<dbReference type="Gene3D" id="3.80.10.10">
    <property type="entry name" value="Ribonuclease Inhibitor"/>
    <property type="match status" value="4"/>
</dbReference>
<dbReference type="Pfam" id="PF25019">
    <property type="entry name" value="LRR_R13L1-DRL21"/>
    <property type="match status" value="1"/>
</dbReference>
<protein>
    <submittedName>
        <fullName evidence="3">Disease resistance RPP13-like protein 1</fullName>
    </submittedName>
</protein>
<dbReference type="InterPro" id="IPR056789">
    <property type="entry name" value="LRR_R13L1-DRL21"/>
</dbReference>
<reference evidence="2" key="1">
    <citation type="journal article" date="2016" name="Nat. Genet.">
        <title>The genome sequences of Arachis duranensis and Arachis ipaensis, the diploid ancestors of cultivated peanut.</title>
        <authorList>
            <person name="Bertioli D.J."/>
            <person name="Cannon S.B."/>
            <person name="Froenicke L."/>
            <person name="Huang G."/>
            <person name="Farmer A.D."/>
            <person name="Cannon E.K."/>
            <person name="Liu X."/>
            <person name="Gao D."/>
            <person name="Clevenger J."/>
            <person name="Dash S."/>
            <person name="Ren L."/>
            <person name="Moretzsohn M.C."/>
            <person name="Shirasawa K."/>
            <person name="Huang W."/>
            <person name="Vidigal B."/>
            <person name="Abernathy B."/>
            <person name="Chu Y."/>
            <person name="Niederhuth C.E."/>
            <person name="Umale P."/>
            <person name="Araujo A.C."/>
            <person name="Kozik A."/>
            <person name="Kim K.D."/>
            <person name="Burow M.D."/>
            <person name="Varshney R.K."/>
            <person name="Wang X."/>
            <person name="Zhang X."/>
            <person name="Barkley N."/>
            <person name="Guimaraes P.M."/>
            <person name="Isobe S."/>
            <person name="Guo B."/>
            <person name="Liao B."/>
            <person name="Stalker H.T."/>
            <person name="Schmitz R.J."/>
            <person name="Scheffler B.E."/>
            <person name="Leal-Bertioli S.C."/>
            <person name="Xun X."/>
            <person name="Jackson S.A."/>
            <person name="Michelmore R."/>
            <person name="Ozias-Akins P."/>
        </authorList>
    </citation>
    <scope>NUCLEOTIDE SEQUENCE [LARGE SCALE GENOMIC DNA]</scope>
    <source>
        <strain evidence="2">cv. V14167</strain>
    </source>
</reference>
<sequence>MLPVSMKDLVNLRHLDIGGIGLHEMPKGMSKLKSLQFLSGYVVGKHEENKIKELGALANLHDSIWIDKLEDVVDSSEALEARMFDKNSINSLSLWWSVNKDENTVDSQMESDILDKLRPHTNLKELQIRGYRSTTFPDWLGHSLYHNIITMKLGDCRNCCKLPSLGQLPSLKHLSISDFGSVEIVGAEFYFYHYDESCLETPFPNLETLSFVSMRCWKEWRSLEYNAFPRLRELTISSCPMLRGDLPSQLPSLQSLQIKCCKQLSSCLPRAPALTSLSIEDGNKARIEELPPLLRELSIAGKHEVEWVVEAIMHMQLTCLTSLWIENCSSHISFPVSCIPASLQELTIQHCRKLEFQMDGQHYSLKELSIHSSCDSVTSFSLLDSFPNLVRVDIRNCKNMECIVVSRSLSCLRSLIIRYCRSLKSVSTLWMAASQLEHLTVLECPEIELCPTGDGDPHRSLRSLSISYCEKLGNSEAFMNSQFHGLTHLNIEGGSGESVKCFPKEGWLPASLESLSLERIQSVETLQCKGLAHLTSLQKLSIEYCPKLENIEGEKLPASLIRLFINRSRLLGKRLETKDPQVWPKISHIPGIQVNYTWIW</sequence>
<organism evidence="2 3">
    <name type="scientific">Arachis duranensis</name>
    <name type="common">Wild peanut</name>
    <dbReference type="NCBI Taxonomy" id="130453"/>
    <lineage>
        <taxon>Eukaryota</taxon>
        <taxon>Viridiplantae</taxon>
        <taxon>Streptophyta</taxon>
        <taxon>Embryophyta</taxon>
        <taxon>Tracheophyta</taxon>
        <taxon>Spermatophyta</taxon>
        <taxon>Magnoliopsida</taxon>
        <taxon>eudicotyledons</taxon>
        <taxon>Gunneridae</taxon>
        <taxon>Pentapetalae</taxon>
        <taxon>rosids</taxon>
        <taxon>fabids</taxon>
        <taxon>Fabales</taxon>
        <taxon>Fabaceae</taxon>
        <taxon>Papilionoideae</taxon>
        <taxon>50 kb inversion clade</taxon>
        <taxon>dalbergioids sensu lato</taxon>
        <taxon>Dalbergieae</taxon>
        <taxon>Pterocarpus clade</taxon>
        <taxon>Arachis</taxon>
    </lineage>
</organism>
<dbReference type="InterPro" id="IPR032675">
    <property type="entry name" value="LRR_dom_sf"/>
</dbReference>
<accession>A0A9C6TG24</accession>
<reference evidence="3" key="2">
    <citation type="submission" date="2025-08" db="UniProtKB">
        <authorList>
            <consortium name="RefSeq"/>
        </authorList>
    </citation>
    <scope>IDENTIFICATION</scope>
    <source>
        <tissue evidence="3">Whole plant</tissue>
    </source>
</reference>
<dbReference type="PANTHER" id="PTHR47186:SF42">
    <property type="entry name" value="DISEASE RESISTANCE RPP13-LIKE PROTEIN 1"/>
    <property type="match status" value="1"/>
</dbReference>
<evidence type="ECO:0000313" key="3">
    <source>
        <dbReference type="RefSeq" id="XP_052113350.1"/>
    </source>
</evidence>
<evidence type="ECO:0000313" key="2">
    <source>
        <dbReference type="Proteomes" id="UP000515211"/>
    </source>
</evidence>
<name>A0A9C6TG24_ARADU</name>
<dbReference type="GeneID" id="107476136"/>
<dbReference type="RefSeq" id="XP_052113350.1">
    <property type="nucleotide sequence ID" value="XM_052257390.1"/>
</dbReference>
<keyword evidence="2" id="KW-1185">Reference proteome</keyword>
<dbReference type="AlphaFoldDB" id="A0A9C6TG24"/>
<evidence type="ECO:0000259" key="1">
    <source>
        <dbReference type="Pfam" id="PF25019"/>
    </source>
</evidence>
<dbReference type="Proteomes" id="UP000515211">
    <property type="component" value="Chromosome 2"/>
</dbReference>
<dbReference type="PANTHER" id="PTHR47186">
    <property type="entry name" value="LEUCINE-RICH REPEAT-CONTAINING PROTEIN 57"/>
    <property type="match status" value="1"/>
</dbReference>
<gene>
    <name evidence="3" type="primary">LOC107476136</name>
</gene>
<feature type="domain" description="R13L1/DRL21-like LRR repeat region" evidence="1">
    <location>
        <begin position="51"/>
        <end position="178"/>
    </location>
</feature>